<dbReference type="PANTHER" id="PTHR42840:SF3">
    <property type="entry name" value="BINDING ROSSMANN FOLD OXIDOREDUCTASE, PUTATIVE (AFU_ORTHOLOGUE AFUA_2G10240)-RELATED"/>
    <property type="match status" value="1"/>
</dbReference>
<evidence type="ECO:0000259" key="3">
    <source>
        <dbReference type="Pfam" id="PF01408"/>
    </source>
</evidence>
<feature type="domain" description="Gfo/Idh/MocA-like oxidoreductase N-terminal" evidence="3">
    <location>
        <begin position="5"/>
        <end position="125"/>
    </location>
</feature>
<feature type="domain" description="Gfo/Idh/MocA-like oxidoreductase C-terminal" evidence="4">
    <location>
        <begin position="137"/>
        <end position="331"/>
    </location>
</feature>
<name>A0A1T4YMZ2_9BACL</name>
<reference evidence="6" key="1">
    <citation type="submission" date="2017-02" db="EMBL/GenBank/DDBJ databases">
        <authorList>
            <person name="Varghese N."/>
            <person name="Submissions S."/>
        </authorList>
    </citation>
    <scope>NUCLEOTIDE SEQUENCE [LARGE SCALE GENOMIC DNA]</scope>
    <source>
        <strain evidence="6">DSM 23966</strain>
    </source>
</reference>
<accession>A0A1T4YMZ2</accession>
<dbReference type="Pfam" id="PF01408">
    <property type="entry name" value="GFO_IDH_MocA"/>
    <property type="match status" value="1"/>
</dbReference>
<dbReference type="Proteomes" id="UP000190042">
    <property type="component" value="Unassembled WGS sequence"/>
</dbReference>
<dbReference type="Pfam" id="PF02894">
    <property type="entry name" value="GFO_IDH_MocA_C"/>
    <property type="match status" value="1"/>
</dbReference>
<dbReference type="GO" id="GO:0000166">
    <property type="term" value="F:nucleotide binding"/>
    <property type="evidence" value="ECO:0007669"/>
    <property type="project" value="InterPro"/>
</dbReference>
<dbReference type="InterPro" id="IPR036291">
    <property type="entry name" value="NAD(P)-bd_dom_sf"/>
</dbReference>
<keyword evidence="6" id="KW-1185">Reference proteome</keyword>
<dbReference type="Gene3D" id="3.30.360.10">
    <property type="entry name" value="Dihydrodipicolinate Reductase, domain 2"/>
    <property type="match status" value="1"/>
</dbReference>
<dbReference type="InterPro" id="IPR004104">
    <property type="entry name" value="Gfo/Idh/MocA-like_OxRdtase_C"/>
</dbReference>
<evidence type="ECO:0000313" key="6">
    <source>
        <dbReference type="Proteomes" id="UP000190042"/>
    </source>
</evidence>
<evidence type="ECO:0000256" key="2">
    <source>
        <dbReference type="ARBA" id="ARBA00023002"/>
    </source>
</evidence>
<dbReference type="InterPro" id="IPR030827">
    <property type="entry name" value="Myo_inos_IolG"/>
</dbReference>
<protein>
    <submittedName>
        <fullName evidence="5">Myo-inositol 2-dehydrogenase</fullName>
    </submittedName>
</protein>
<dbReference type="PANTHER" id="PTHR42840">
    <property type="entry name" value="NAD(P)-BINDING ROSSMANN-FOLD SUPERFAMILY PROTEIN-RELATED"/>
    <property type="match status" value="1"/>
</dbReference>
<evidence type="ECO:0000259" key="4">
    <source>
        <dbReference type="Pfam" id="PF02894"/>
    </source>
</evidence>
<proteinExistence type="inferred from homology"/>
<dbReference type="Gene3D" id="3.40.50.720">
    <property type="entry name" value="NAD(P)-binding Rossmann-like Domain"/>
    <property type="match status" value="1"/>
</dbReference>
<evidence type="ECO:0000313" key="5">
    <source>
        <dbReference type="EMBL" id="SKB02621.1"/>
    </source>
</evidence>
<gene>
    <name evidence="5" type="ORF">SAMN04244570_3018</name>
</gene>
<keyword evidence="2" id="KW-0560">Oxidoreductase</keyword>
<dbReference type="EMBL" id="FUYJ01000006">
    <property type="protein sequence ID" value="SKB02621.1"/>
    <property type="molecule type" value="Genomic_DNA"/>
</dbReference>
<sequence>MGKKVRCAVIGVGRLGFVHAENVANHIPGAEVVAIVASRKESAERAARELGVRNWTNDPQEVFDDPSIDAVIIVTPTKTHANLIIRAARSKKHIFVDKPLTERLEEADMVIKEVQENKVFCQVGFMRRFDPSYMEAKRRIAQGDIGEPIYFKGLSRDPGSPPEEYIKTSGGIFIDLCIHDFDIARFLLGYEVKSVRAFGEVLVHPFMKKYNDVDQSMTFVEFTNGASADIEGSRNSTFGYDVRGEVVGTEGTIQIGSLQRHNNIIMTKNKSFHDTIPNFSTKFQDAFLLELEGFINCIQNGEKPMVNEIDGKIALAVAVAATESFKKKQIVYL</sequence>
<dbReference type="SUPFAM" id="SSF51735">
    <property type="entry name" value="NAD(P)-binding Rossmann-fold domains"/>
    <property type="match status" value="1"/>
</dbReference>
<dbReference type="AlphaFoldDB" id="A0A1T4YMZ2"/>
<dbReference type="SUPFAM" id="SSF55347">
    <property type="entry name" value="Glyceraldehyde-3-phosphate dehydrogenase-like, C-terminal domain"/>
    <property type="match status" value="1"/>
</dbReference>
<comment type="similarity">
    <text evidence="1">Belongs to the Gfo/Idh/MocA family.</text>
</comment>
<dbReference type="InterPro" id="IPR000683">
    <property type="entry name" value="Gfo/Idh/MocA-like_OxRdtase_N"/>
</dbReference>
<evidence type="ECO:0000256" key="1">
    <source>
        <dbReference type="ARBA" id="ARBA00010928"/>
    </source>
</evidence>
<organism evidence="5 6">
    <name type="scientific">Sporosarcina newyorkensis</name>
    <dbReference type="NCBI Taxonomy" id="759851"/>
    <lineage>
        <taxon>Bacteria</taxon>
        <taxon>Bacillati</taxon>
        <taxon>Bacillota</taxon>
        <taxon>Bacilli</taxon>
        <taxon>Bacillales</taxon>
        <taxon>Caryophanaceae</taxon>
        <taxon>Sporosarcina</taxon>
    </lineage>
</organism>
<dbReference type="NCBIfam" id="TIGR04380">
    <property type="entry name" value="myo_inos_iolG"/>
    <property type="match status" value="1"/>
</dbReference>
<dbReference type="RefSeq" id="WP_139366015.1">
    <property type="nucleotide sequence ID" value="NZ_FUYJ01000006.1"/>
</dbReference>
<dbReference type="GO" id="GO:0016491">
    <property type="term" value="F:oxidoreductase activity"/>
    <property type="evidence" value="ECO:0007669"/>
    <property type="project" value="UniProtKB-KW"/>
</dbReference>